<gene>
    <name evidence="1" type="ORF">HRUBRA_00394</name>
</gene>
<dbReference type="Proteomes" id="UP000029640">
    <property type="component" value="Unassembled WGS sequence"/>
</dbReference>
<dbReference type="RefSeq" id="WP_035513799.1">
    <property type="nucleotide sequence ID" value="NZ_KN234746.1"/>
</dbReference>
<keyword evidence="2" id="KW-1185">Reference proteome</keyword>
<organism evidence="1 2">
    <name type="scientific">Pseudohaliea rubra DSM 19751</name>
    <dbReference type="NCBI Taxonomy" id="1265313"/>
    <lineage>
        <taxon>Bacteria</taxon>
        <taxon>Pseudomonadati</taxon>
        <taxon>Pseudomonadota</taxon>
        <taxon>Gammaproteobacteria</taxon>
        <taxon>Cellvibrionales</taxon>
        <taxon>Halieaceae</taxon>
        <taxon>Pseudohaliea</taxon>
    </lineage>
</organism>
<sequence length="152" mass="16142">MFRNRHVIIALLVTPVLAVLAWLGVGQLAGETPAPAEPGRSYPLVEQPNCRYASGACDLRNAELELRIVLGQTAEPTITVTSSHPLERVQLALASGEGRALPGDLARSANGQWVGRLALRPVTGDRLRLVAQGDGAFYYGEVATAFARPGDS</sequence>
<proteinExistence type="predicted"/>
<dbReference type="HOGENOM" id="CLU_139222_0_0_6"/>
<evidence type="ECO:0000313" key="1">
    <source>
        <dbReference type="EMBL" id="KGE04921.1"/>
    </source>
</evidence>
<evidence type="ECO:0000313" key="2">
    <source>
        <dbReference type="Proteomes" id="UP000029640"/>
    </source>
</evidence>
<protein>
    <submittedName>
        <fullName evidence="1">Uncharacterized protein</fullName>
    </submittedName>
</protein>
<dbReference type="STRING" id="1265313.HRUBRA_00394"/>
<reference evidence="1 2" key="1">
    <citation type="journal article" date="2014" name="Genome Announc.">
        <title>Genome Sequence of Gammaproteobacterial Pseudohaliea rubra Type Strain DSM 19751, Isolated from Coastal Seawater of the Mediterranean Sea.</title>
        <authorList>
            <person name="Spring S."/>
            <person name="Fiebig A."/>
            <person name="Riedel T."/>
            <person name="Goker M."/>
            <person name="Klenk H.P."/>
        </authorList>
    </citation>
    <scope>NUCLEOTIDE SEQUENCE [LARGE SCALE GENOMIC DNA]</scope>
    <source>
        <strain evidence="1 2">DSM 19751</strain>
    </source>
</reference>
<dbReference type="EMBL" id="AUVB01000013">
    <property type="protein sequence ID" value="KGE04921.1"/>
    <property type="molecule type" value="Genomic_DNA"/>
</dbReference>
<comment type="caution">
    <text evidence="1">The sequence shown here is derived from an EMBL/GenBank/DDBJ whole genome shotgun (WGS) entry which is preliminary data.</text>
</comment>
<name>A0A095XYS8_9GAMM</name>
<dbReference type="OrthoDB" id="9793024at2"/>
<dbReference type="AlphaFoldDB" id="A0A095XYS8"/>
<accession>A0A095XYS8</accession>